<dbReference type="Pfam" id="PF00583">
    <property type="entry name" value="Acetyltransf_1"/>
    <property type="match status" value="1"/>
</dbReference>
<reference evidence="2 3" key="1">
    <citation type="submission" date="2016-11" db="EMBL/GenBank/DDBJ databases">
        <authorList>
            <person name="Jaros S."/>
            <person name="Januszkiewicz K."/>
            <person name="Wedrychowicz H."/>
        </authorList>
    </citation>
    <scope>NUCLEOTIDE SEQUENCE [LARGE SCALE GENOMIC DNA]</scope>
    <source>
        <strain evidence="2 3">YL228</strain>
    </source>
</reference>
<evidence type="ECO:0000259" key="1">
    <source>
        <dbReference type="PROSITE" id="PS51186"/>
    </source>
</evidence>
<dbReference type="GO" id="GO:0016747">
    <property type="term" value="F:acyltransferase activity, transferring groups other than amino-acyl groups"/>
    <property type="evidence" value="ECO:0007669"/>
    <property type="project" value="InterPro"/>
</dbReference>
<feature type="domain" description="N-acetyltransferase" evidence="1">
    <location>
        <begin position="15"/>
        <end position="153"/>
    </location>
</feature>
<gene>
    <name evidence="2" type="ORF">SAMN02910280_0988</name>
</gene>
<dbReference type="Gene3D" id="3.40.630.30">
    <property type="match status" value="1"/>
</dbReference>
<keyword evidence="2" id="KW-0687">Ribonucleoprotein</keyword>
<sequence length="153" mass="17316">MNIFRAKNVSGLAEIRMKYLREDFPDMTTAQAAQIKAKLPRYYSDHLNCDLFAYLAEEGGKIVGSAFLTVRELPPNPNFPNGRVGTVLNVFTEASHRRQGIATALMELLISDAKVMELDYIELKASEDGFKLYKQMGFEVENTGFTNMKLKIR</sequence>
<dbReference type="AlphaFoldDB" id="A0A1K1MDB7"/>
<dbReference type="SUPFAM" id="SSF55729">
    <property type="entry name" value="Acyl-CoA N-acyltransferases (Nat)"/>
    <property type="match status" value="1"/>
</dbReference>
<dbReference type="EMBL" id="FPIP01000002">
    <property type="protein sequence ID" value="SFW19934.1"/>
    <property type="molecule type" value="Genomic_DNA"/>
</dbReference>
<dbReference type="InterPro" id="IPR000182">
    <property type="entry name" value="GNAT_dom"/>
</dbReference>
<evidence type="ECO:0000313" key="2">
    <source>
        <dbReference type="EMBL" id="SFW19934.1"/>
    </source>
</evidence>
<protein>
    <submittedName>
        <fullName evidence="2">Ribosomal protein S18 acetylase RimI</fullName>
    </submittedName>
</protein>
<evidence type="ECO:0000313" key="3">
    <source>
        <dbReference type="Proteomes" id="UP000183461"/>
    </source>
</evidence>
<dbReference type="RefSeq" id="WP_072299371.1">
    <property type="nucleotide sequence ID" value="NZ_CAMIZA010000004.1"/>
</dbReference>
<dbReference type="PROSITE" id="PS51186">
    <property type="entry name" value="GNAT"/>
    <property type="match status" value="1"/>
</dbReference>
<organism evidence="2 3">
    <name type="scientific">Ruminococcus flavefaciens</name>
    <dbReference type="NCBI Taxonomy" id="1265"/>
    <lineage>
        <taxon>Bacteria</taxon>
        <taxon>Bacillati</taxon>
        <taxon>Bacillota</taxon>
        <taxon>Clostridia</taxon>
        <taxon>Eubacteriales</taxon>
        <taxon>Oscillospiraceae</taxon>
        <taxon>Ruminococcus</taxon>
    </lineage>
</organism>
<keyword evidence="2" id="KW-0689">Ribosomal protein</keyword>
<accession>A0A1K1MDB7</accession>
<name>A0A1K1MDB7_RUMFL</name>
<dbReference type="CDD" id="cd04301">
    <property type="entry name" value="NAT_SF"/>
    <property type="match status" value="1"/>
</dbReference>
<dbReference type="Proteomes" id="UP000183461">
    <property type="component" value="Unassembled WGS sequence"/>
</dbReference>
<dbReference type="GO" id="GO:0005840">
    <property type="term" value="C:ribosome"/>
    <property type="evidence" value="ECO:0007669"/>
    <property type="project" value="UniProtKB-KW"/>
</dbReference>
<dbReference type="InterPro" id="IPR016181">
    <property type="entry name" value="Acyl_CoA_acyltransferase"/>
</dbReference>
<proteinExistence type="predicted"/>